<gene>
    <name evidence="3" type="ORF">AHMF7605_09590</name>
</gene>
<accession>A0A2T2YE69</accession>
<organism evidence="3 4">
    <name type="scientific">Adhaeribacter arboris</name>
    <dbReference type="NCBI Taxonomy" id="2072846"/>
    <lineage>
        <taxon>Bacteria</taxon>
        <taxon>Pseudomonadati</taxon>
        <taxon>Bacteroidota</taxon>
        <taxon>Cytophagia</taxon>
        <taxon>Cytophagales</taxon>
        <taxon>Hymenobacteraceae</taxon>
        <taxon>Adhaeribacter</taxon>
    </lineage>
</organism>
<evidence type="ECO:0000313" key="3">
    <source>
        <dbReference type="EMBL" id="PSR53758.1"/>
    </source>
</evidence>
<feature type="chain" id="PRO_5015662195" evidence="1">
    <location>
        <begin position="26"/>
        <end position="142"/>
    </location>
</feature>
<evidence type="ECO:0000313" key="4">
    <source>
        <dbReference type="Proteomes" id="UP000240357"/>
    </source>
</evidence>
<comment type="caution">
    <text evidence="3">The sequence shown here is derived from an EMBL/GenBank/DDBJ whole genome shotgun (WGS) entry which is preliminary data.</text>
</comment>
<feature type="signal peptide" evidence="1">
    <location>
        <begin position="1"/>
        <end position="25"/>
    </location>
</feature>
<dbReference type="AlphaFoldDB" id="A0A2T2YE69"/>
<dbReference type="InterPro" id="IPR030392">
    <property type="entry name" value="S74_ICA"/>
</dbReference>
<dbReference type="RefSeq" id="WP_106928708.1">
    <property type="nucleotide sequence ID" value="NZ_PYFT01000001.1"/>
</dbReference>
<name>A0A2T2YE69_9BACT</name>
<protein>
    <submittedName>
        <fullName evidence="3">DNA topoisomerase IV</fullName>
    </submittedName>
</protein>
<dbReference type="OrthoDB" id="839742at2"/>
<feature type="domain" description="Peptidase S74" evidence="2">
    <location>
        <begin position="30"/>
        <end position="137"/>
    </location>
</feature>
<dbReference type="EMBL" id="PYFT01000001">
    <property type="protein sequence ID" value="PSR53758.1"/>
    <property type="molecule type" value="Genomic_DNA"/>
</dbReference>
<evidence type="ECO:0000259" key="2">
    <source>
        <dbReference type="PROSITE" id="PS51688"/>
    </source>
</evidence>
<evidence type="ECO:0000256" key="1">
    <source>
        <dbReference type="SAM" id="SignalP"/>
    </source>
</evidence>
<keyword evidence="3" id="KW-0413">Isomerase</keyword>
<sequence>MKIVGKREIAIAVLAFFSSIPFSFAQHVPEQDLKKNVLPILNGLAYVQQLEPKMYQFDTRKYNKLNLPSGQQFGFLAEEVQKVLPELVSSESQSYMVGKNTYRNTTLKNTDLESMIPLLVAAIKEQQKQIDELKRQLDASAK</sequence>
<dbReference type="Proteomes" id="UP000240357">
    <property type="component" value="Unassembled WGS sequence"/>
</dbReference>
<keyword evidence="1" id="KW-0732">Signal</keyword>
<reference evidence="3 4" key="1">
    <citation type="submission" date="2018-03" db="EMBL/GenBank/DDBJ databases">
        <title>Adhaeribacter sp. HMF7605 Genome sequencing and assembly.</title>
        <authorList>
            <person name="Kang H."/>
            <person name="Kang J."/>
            <person name="Cha I."/>
            <person name="Kim H."/>
            <person name="Joh K."/>
        </authorList>
    </citation>
    <scope>NUCLEOTIDE SEQUENCE [LARGE SCALE GENOMIC DNA]</scope>
    <source>
        <strain evidence="3 4">HMF7605</strain>
    </source>
</reference>
<keyword evidence="4" id="KW-1185">Reference proteome</keyword>
<dbReference type="Pfam" id="PF13884">
    <property type="entry name" value="Peptidase_S74"/>
    <property type="match status" value="1"/>
</dbReference>
<proteinExistence type="predicted"/>
<dbReference type="GO" id="GO:0016853">
    <property type="term" value="F:isomerase activity"/>
    <property type="evidence" value="ECO:0007669"/>
    <property type="project" value="UniProtKB-KW"/>
</dbReference>
<dbReference type="PROSITE" id="PS51688">
    <property type="entry name" value="ICA"/>
    <property type="match status" value="1"/>
</dbReference>